<protein>
    <submittedName>
        <fullName evidence="1">Uncharacterized protein</fullName>
    </submittedName>
</protein>
<evidence type="ECO:0000313" key="1">
    <source>
        <dbReference type="EMBL" id="SVD36607.1"/>
    </source>
</evidence>
<feature type="non-terminal residue" evidence="1">
    <location>
        <position position="1"/>
    </location>
</feature>
<sequence length="27" mass="3171">CEVQKLRRFYHKSGKKSSTFSQIAEIV</sequence>
<organism evidence="1">
    <name type="scientific">marine metagenome</name>
    <dbReference type="NCBI Taxonomy" id="408172"/>
    <lineage>
        <taxon>unclassified sequences</taxon>
        <taxon>metagenomes</taxon>
        <taxon>ecological metagenomes</taxon>
    </lineage>
</organism>
<gene>
    <name evidence="1" type="ORF">METZ01_LOCUS389461</name>
</gene>
<dbReference type="EMBL" id="UINC01146083">
    <property type="protein sequence ID" value="SVD36607.1"/>
    <property type="molecule type" value="Genomic_DNA"/>
</dbReference>
<accession>A0A382UR40</accession>
<proteinExistence type="predicted"/>
<dbReference type="AlphaFoldDB" id="A0A382UR40"/>
<reference evidence="1" key="1">
    <citation type="submission" date="2018-05" db="EMBL/GenBank/DDBJ databases">
        <authorList>
            <person name="Lanie J.A."/>
            <person name="Ng W.-L."/>
            <person name="Kazmierczak K.M."/>
            <person name="Andrzejewski T.M."/>
            <person name="Davidsen T.M."/>
            <person name="Wayne K.J."/>
            <person name="Tettelin H."/>
            <person name="Glass J.I."/>
            <person name="Rusch D."/>
            <person name="Podicherti R."/>
            <person name="Tsui H.-C.T."/>
            <person name="Winkler M.E."/>
        </authorList>
    </citation>
    <scope>NUCLEOTIDE SEQUENCE</scope>
</reference>
<name>A0A382UR40_9ZZZZ</name>